<feature type="transmembrane region" description="Helical" evidence="3">
    <location>
        <begin position="12"/>
        <end position="35"/>
    </location>
</feature>
<dbReference type="Pfam" id="PF00201">
    <property type="entry name" value="UDPGT"/>
    <property type="match status" value="1"/>
</dbReference>
<dbReference type="CDD" id="cd03784">
    <property type="entry name" value="GT1_Gtf-like"/>
    <property type="match status" value="1"/>
</dbReference>
<dbReference type="GO" id="GO:0008194">
    <property type="term" value="F:UDP-glycosyltransferase activity"/>
    <property type="evidence" value="ECO:0007669"/>
    <property type="project" value="InterPro"/>
</dbReference>
<dbReference type="InterPro" id="IPR002213">
    <property type="entry name" value="UDP_glucos_trans"/>
</dbReference>
<reference evidence="4 5" key="1">
    <citation type="journal article" date="2021" name="Nat. Commun.">
        <title>Genetic determinants of endophytism in the Arabidopsis root mycobiome.</title>
        <authorList>
            <person name="Mesny F."/>
            <person name="Miyauchi S."/>
            <person name="Thiergart T."/>
            <person name="Pickel B."/>
            <person name="Atanasova L."/>
            <person name="Karlsson M."/>
            <person name="Huettel B."/>
            <person name="Barry K.W."/>
            <person name="Haridas S."/>
            <person name="Chen C."/>
            <person name="Bauer D."/>
            <person name="Andreopoulos W."/>
            <person name="Pangilinan J."/>
            <person name="LaButti K."/>
            <person name="Riley R."/>
            <person name="Lipzen A."/>
            <person name="Clum A."/>
            <person name="Drula E."/>
            <person name="Henrissat B."/>
            <person name="Kohler A."/>
            <person name="Grigoriev I.V."/>
            <person name="Martin F.M."/>
            <person name="Hacquard S."/>
        </authorList>
    </citation>
    <scope>NUCLEOTIDE SEQUENCE [LARGE SCALE GENOMIC DNA]</scope>
    <source>
        <strain evidence="4 5">MPI-CAGE-CH-0241</strain>
    </source>
</reference>
<keyword evidence="2" id="KW-0808">Transferase</keyword>
<evidence type="ECO:0000256" key="2">
    <source>
        <dbReference type="ARBA" id="ARBA00022679"/>
    </source>
</evidence>
<dbReference type="Proteomes" id="UP000777438">
    <property type="component" value="Unassembled WGS sequence"/>
</dbReference>
<dbReference type="Gene3D" id="3.40.50.2000">
    <property type="entry name" value="Glycogen Phosphorylase B"/>
    <property type="match status" value="2"/>
</dbReference>
<keyword evidence="3" id="KW-0472">Membrane</keyword>
<keyword evidence="5" id="KW-1185">Reference proteome</keyword>
<evidence type="ECO:0000256" key="1">
    <source>
        <dbReference type="ARBA" id="ARBA00022676"/>
    </source>
</evidence>
<organism evidence="4 5">
    <name type="scientific">Thelonectria olida</name>
    <dbReference type="NCBI Taxonomy" id="1576542"/>
    <lineage>
        <taxon>Eukaryota</taxon>
        <taxon>Fungi</taxon>
        <taxon>Dikarya</taxon>
        <taxon>Ascomycota</taxon>
        <taxon>Pezizomycotina</taxon>
        <taxon>Sordariomycetes</taxon>
        <taxon>Hypocreomycetidae</taxon>
        <taxon>Hypocreales</taxon>
        <taxon>Nectriaceae</taxon>
        <taxon>Thelonectria</taxon>
    </lineage>
</organism>
<gene>
    <name evidence="4" type="ORF">B0T10DRAFT_430670</name>
</gene>
<sequence>MADLDPESPRRILLLVTTGGFTHAAPVLEIGAVLASRGHEIQFATNAGQESWTADYPFIKTVHTVGPAAKEEDMDAHYDRMRVWRVSQGMSKVMKSKTLFDSFWPDAYRKLRELCLDDKTRPHFIIADFFADAAARDMLIQFNVQIAIVFPQMPHIMAPAPYHPGQPGFQCDMTVTSEHASLASRFRNELVMFWALPTLISYILWTKRQRAAAGVYYPLPLHTKPDYLVLVNSFWGLEAPKELPPLIAPVGPILADKYPPLDDDLSSFLKTHDKTMYLSLGTHVCIPTDELEMVLLGLIQALDAGHINGVIWAVPRKPRAKFDFTKTFTRANGSLVSVADVLIDKHPDFRTPVFAPQRAVLDHAHTVLFLTHGGGSSANEALFHGVPVLAVGYFFDQLCNSARLAQAGVGLQLDKGELSPAAISSSIAQIRADLDGSIARNVRRLKRIAGIASRRKHLAADMIEEVMVDQQLRFKDGKEQRPMHLQTADARMPVWKAKNWDMWFVGLSGLAVTGVASWWMATEGYKRLPEVIGRAANLAKDYSHELISKGIQGRG</sequence>
<dbReference type="OrthoDB" id="5835829at2759"/>
<dbReference type="EMBL" id="JAGPYM010000001">
    <property type="protein sequence ID" value="KAH6900023.1"/>
    <property type="molecule type" value="Genomic_DNA"/>
</dbReference>
<accession>A0A9P8WK77</accession>
<keyword evidence="3" id="KW-0812">Transmembrane</keyword>
<keyword evidence="1" id="KW-0328">Glycosyltransferase</keyword>
<evidence type="ECO:0000256" key="3">
    <source>
        <dbReference type="SAM" id="Phobius"/>
    </source>
</evidence>
<proteinExistence type="predicted"/>
<name>A0A9P8WK77_9HYPO</name>
<evidence type="ECO:0000313" key="5">
    <source>
        <dbReference type="Proteomes" id="UP000777438"/>
    </source>
</evidence>
<dbReference type="SUPFAM" id="SSF53756">
    <property type="entry name" value="UDP-Glycosyltransferase/glycogen phosphorylase"/>
    <property type="match status" value="1"/>
</dbReference>
<dbReference type="PANTHER" id="PTHR48043:SF145">
    <property type="entry name" value="FI06409P-RELATED"/>
    <property type="match status" value="1"/>
</dbReference>
<protein>
    <submittedName>
        <fullName evidence="4">Uncharacterized protein</fullName>
    </submittedName>
</protein>
<keyword evidence="3" id="KW-1133">Transmembrane helix</keyword>
<dbReference type="InterPro" id="IPR050271">
    <property type="entry name" value="UDP-glycosyltransferase"/>
</dbReference>
<evidence type="ECO:0000313" key="4">
    <source>
        <dbReference type="EMBL" id="KAH6900023.1"/>
    </source>
</evidence>
<dbReference type="AlphaFoldDB" id="A0A9P8WK77"/>
<comment type="caution">
    <text evidence="4">The sequence shown here is derived from an EMBL/GenBank/DDBJ whole genome shotgun (WGS) entry which is preliminary data.</text>
</comment>
<dbReference type="PANTHER" id="PTHR48043">
    <property type="entry name" value="EG:EG0003.4 PROTEIN-RELATED"/>
    <property type="match status" value="1"/>
</dbReference>